<name>A0A1F6CDP8_9BACT</name>
<evidence type="ECO:0000313" key="2">
    <source>
        <dbReference type="EMBL" id="OGG47299.1"/>
    </source>
</evidence>
<protein>
    <recommendedName>
        <fullName evidence="1">DUF4440 domain-containing protein</fullName>
    </recommendedName>
</protein>
<comment type="caution">
    <text evidence="2">The sequence shown here is derived from an EMBL/GenBank/DDBJ whole genome shotgun (WGS) entry which is preliminary data.</text>
</comment>
<organism evidence="2 3">
    <name type="scientific">Candidatus Kaiserbacteria bacterium RIFCSPHIGHO2_01_FULL_49_13</name>
    <dbReference type="NCBI Taxonomy" id="1798477"/>
    <lineage>
        <taxon>Bacteria</taxon>
        <taxon>Candidatus Kaiseribacteriota</taxon>
    </lineage>
</organism>
<gene>
    <name evidence="2" type="ORF">A2671_00120</name>
</gene>
<evidence type="ECO:0000313" key="3">
    <source>
        <dbReference type="Proteomes" id="UP000178344"/>
    </source>
</evidence>
<dbReference type="InterPro" id="IPR027843">
    <property type="entry name" value="DUF4440"/>
</dbReference>
<dbReference type="Proteomes" id="UP000178344">
    <property type="component" value="Unassembled WGS sequence"/>
</dbReference>
<evidence type="ECO:0000259" key="1">
    <source>
        <dbReference type="Pfam" id="PF14534"/>
    </source>
</evidence>
<dbReference type="Gene3D" id="3.10.450.50">
    <property type="match status" value="1"/>
</dbReference>
<feature type="domain" description="DUF4440" evidence="1">
    <location>
        <begin position="11"/>
        <end position="77"/>
    </location>
</feature>
<dbReference type="Pfam" id="PF14534">
    <property type="entry name" value="DUF4440"/>
    <property type="match status" value="1"/>
</dbReference>
<accession>A0A1F6CDP8</accession>
<dbReference type="AlphaFoldDB" id="A0A1F6CDP8"/>
<dbReference type="EMBL" id="MFKQ01000015">
    <property type="protein sequence ID" value="OGG47299.1"/>
    <property type="molecule type" value="Genomic_DNA"/>
</dbReference>
<dbReference type="InterPro" id="IPR032710">
    <property type="entry name" value="NTF2-like_dom_sf"/>
</dbReference>
<sequence>MELNVDMAQRLADTFAEAWNRGDMESACQSYAKNAIFISSSGTLVGRKNILNHYINSRNNGFNLGHLKFRVVEFQPTNPPTGKKFFIAAAVLDWSLTYDSMAKKGKSFVLYQLIEGQIFIVQSASFRFSNGSALS</sequence>
<reference evidence="2 3" key="1">
    <citation type="journal article" date="2016" name="Nat. Commun.">
        <title>Thousands of microbial genomes shed light on interconnected biogeochemical processes in an aquifer system.</title>
        <authorList>
            <person name="Anantharaman K."/>
            <person name="Brown C.T."/>
            <person name="Hug L.A."/>
            <person name="Sharon I."/>
            <person name="Castelle C.J."/>
            <person name="Probst A.J."/>
            <person name="Thomas B.C."/>
            <person name="Singh A."/>
            <person name="Wilkins M.J."/>
            <person name="Karaoz U."/>
            <person name="Brodie E.L."/>
            <person name="Williams K.H."/>
            <person name="Hubbard S.S."/>
            <person name="Banfield J.F."/>
        </authorList>
    </citation>
    <scope>NUCLEOTIDE SEQUENCE [LARGE SCALE GENOMIC DNA]</scope>
</reference>
<proteinExistence type="predicted"/>
<dbReference type="SUPFAM" id="SSF54427">
    <property type="entry name" value="NTF2-like"/>
    <property type="match status" value="1"/>
</dbReference>